<comment type="caution">
    <text evidence="2">The sequence shown here is derived from an EMBL/GenBank/DDBJ whole genome shotgun (WGS) entry which is preliminary data.</text>
</comment>
<keyword evidence="3" id="KW-1185">Reference proteome</keyword>
<dbReference type="AlphaFoldDB" id="A0A5N1JQN1"/>
<evidence type="ECO:0000313" key="2">
    <source>
        <dbReference type="EMBL" id="KAA9356143.1"/>
    </source>
</evidence>
<dbReference type="RefSeq" id="WP_151095695.1">
    <property type="nucleotide sequence ID" value="NZ_JBLZNM010000025.1"/>
</dbReference>
<accession>A0A5N1JQN1</accession>
<gene>
    <name evidence="2" type="ORF">F3W84_21805</name>
</gene>
<protein>
    <submittedName>
        <fullName evidence="2">Uncharacterized protein</fullName>
    </submittedName>
</protein>
<dbReference type="EMBL" id="VYXQ01000030">
    <property type="protein sequence ID" value="KAA9356143.1"/>
    <property type="molecule type" value="Genomic_DNA"/>
</dbReference>
<keyword evidence="1" id="KW-0732">Signal</keyword>
<reference evidence="2 3" key="1">
    <citation type="submission" date="2019-09" db="EMBL/GenBank/DDBJ databases">
        <title>Biological control of the noxious weed angled onion (Allium triquetrum) thwarted by endophytic bacteria in Victoria, Australia.</title>
        <authorList>
            <person name="Tehranchian P."/>
            <person name="Adair R.J."/>
            <person name="Van T.H."/>
            <person name="Morrison P.D."/>
            <person name="Williams H."/>
            <person name="Lawrie A.C."/>
        </authorList>
    </citation>
    <scope>NUCLEOTIDE SEQUENCE [LARGE SCALE GENOMIC DNA]</scope>
    <source>
        <strain evidence="2 3">RPTAtOch1</strain>
    </source>
</reference>
<feature type="chain" id="PRO_5024367591" evidence="1">
    <location>
        <begin position="26"/>
        <end position="134"/>
    </location>
</feature>
<name>A0A5N1JQN1_9HYPH</name>
<sequence>MNYHLKSLSGALMVALLFSTGTAQACNSTILTIKDWSIVAAGAKTARLATIIQSNVAQKITLMNASIVFEDAAGDMLFSSYIDRGLTLAPHDTHGFQASIMEMETLYHLRKQAVKASVCLRSLKYSDGRIVNFD</sequence>
<organism evidence="2 3">
    <name type="scientific">Ochrobactrum quorumnocens</name>
    <dbReference type="NCBI Taxonomy" id="271865"/>
    <lineage>
        <taxon>Bacteria</taxon>
        <taxon>Pseudomonadati</taxon>
        <taxon>Pseudomonadota</taxon>
        <taxon>Alphaproteobacteria</taxon>
        <taxon>Hyphomicrobiales</taxon>
        <taxon>Brucellaceae</taxon>
        <taxon>Brucella/Ochrobactrum group</taxon>
        <taxon>Ochrobactrum</taxon>
    </lineage>
</organism>
<proteinExistence type="predicted"/>
<evidence type="ECO:0000256" key="1">
    <source>
        <dbReference type="SAM" id="SignalP"/>
    </source>
</evidence>
<evidence type="ECO:0000313" key="3">
    <source>
        <dbReference type="Proteomes" id="UP000327108"/>
    </source>
</evidence>
<feature type="signal peptide" evidence="1">
    <location>
        <begin position="1"/>
        <end position="25"/>
    </location>
</feature>
<dbReference type="Proteomes" id="UP000327108">
    <property type="component" value="Unassembled WGS sequence"/>
</dbReference>
<dbReference type="PROSITE" id="PS51257">
    <property type="entry name" value="PROKAR_LIPOPROTEIN"/>
    <property type="match status" value="1"/>
</dbReference>